<keyword evidence="5" id="KW-1185">Reference proteome</keyword>
<dbReference type="InterPro" id="IPR052940">
    <property type="entry name" value="Carb_Esterase_6"/>
</dbReference>
<dbReference type="SUPFAM" id="SSF52266">
    <property type="entry name" value="SGNH hydrolase"/>
    <property type="match status" value="1"/>
</dbReference>
<accession>A0A6A3C987</accession>
<reference evidence="4" key="1">
    <citation type="submission" date="2019-09" db="EMBL/GenBank/DDBJ databases">
        <title>Draft genome information of white flower Hibiscus syriacus.</title>
        <authorList>
            <person name="Kim Y.-M."/>
        </authorList>
    </citation>
    <scope>NUCLEOTIDE SEQUENCE [LARGE SCALE GENOMIC DNA]</scope>
    <source>
        <strain evidence="4">YM2019G1</strain>
    </source>
</reference>
<dbReference type="Gene3D" id="3.40.50.1110">
    <property type="entry name" value="SGNH hydrolase"/>
    <property type="match status" value="1"/>
</dbReference>
<dbReference type="AlphaFoldDB" id="A0A6A3C987"/>
<protein>
    <submittedName>
        <fullName evidence="4">D-3-phosphoglycerate dehydrogenase</fullName>
    </submittedName>
</protein>
<keyword evidence="1" id="KW-0378">Hydrolase</keyword>
<keyword evidence="2" id="KW-1133">Transmembrane helix</keyword>
<dbReference type="Proteomes" id="UP000436088">
    <property type="component" value="Unassembled WGS sequence"/>
</dbReference>
<name>A0A6A3C987_HIBSY</name>
<feature type="transmembrane region" description="Helical" evidence="2">
    <location>
        <begin position="108"/>
        <end position="127"/>
    </location>
</feature>
<dbReference type="PANTHER" id="PTHR31988:SF15">
    <property type="entry name" value="ESTERASE, PUTATIVE (DUF303)-RELATED"/>
    <property type="match status" value="1"/>
</dbReference>
<evidence type="ECO:0000313" key="4">
    <source>
        <dbReference type="EMBL" id="KAE8725733.1"/>
    </source>
</evidence>
<evidence type="ECO:0000256" key="2">
    <source>
        <dbReference type="SAM" id="Phobius"/>
    </source>
</evidence>
<sequence length="279" mass="30490">MNIIILAGQSNMAGRGGVLNDTATGITAWDGVVPPECQPNPSIFRLSANLTWVEALEPLHADIDYNKTNGIGPGMPFINAVLGKNPKFGVVGLVPRAQDFKSRSRSCFGYFGFTVIAAVAGVITAVARELLYKQLVKRAQAAVKSGGVYRAMLWYQGESDTENKQDADFYKGRLERFFHDLRSDLQTPTLPVFQLGISGQIAEIMLWGGGANSQYRPHPKLFSHLGPMDKTPECTASSGQCIRLHECTASSGYAETDGGKGRTSKISRTIERVRIREEY</sequence>
<evidence type="ECO:0000313" key="5">
    <source>
        <dbReference type="Proteomes" id="UP000436088"/>
    </source>
</evidence>
<gene>
    <name evidence="4" type="ORF">F3Y22_tig00008146pilonHSYRG00071</name>
</gene>
<evidence type="ECO:0000256" key="1">
    <source>
        <dbReference type="ARBA" id="ARBA00022801"/>
    </source>
</evidence>
<dbReference type="EMBL" id="VEPZ02000403">
    <property type="protein sequence ID" value="KAE8725733.1"/>
    <property type="molecule type" value="Genomic_DNA"/>
</dbReference>
<feature type="domain" description="Sialate O-acetylesterase" evidence="3">
    <location>
        <begin position="2"/>
        <end position="199"/>
    </location>
</feature>
<evidence type="ECO:0000259" key="3">
    <source>
        <dbReference type="Pfam" id="PF03629"/>
    </source>
</evidence>
<dbReference type="InterPro" id="IPR036514">
    <property type="entry name" value="SGNH_hydro_sf"/>
</dbReference>
<keyword evidence="2" id="KW-0812">Transmembrane</keyword>
<dbReference type="InterPro" id="IPR005181">
    <property type="entry name" value="SASA"/>
</dbReference>
<dbReference type="Pfam" id="PF03629">
    <property type="entry name" value="SASA"/>
    <property type="match status" value="1"/>
</dbReference>
<organism evidence="4 5">
    <name type="scientific">Hibiscus syriacus</name>
    <name type="common">Rose of Sharon</name>
    <dbReference type="NCBI Taxonomy" id="106335"/>
    <lineage>
        <taxon>Eukaryota</taxon>
        <taxon>Viridiplantae</taxon>
        <taxon>Streptophyta</taxon>
        <taxon>Embryophyta</taxon>
        <taxon>Tracheophyta</taxon>
        <taxon>Spermatophyta</taxon>
        <taxon>Magnoliopsida</taxon>
        <taxon>eudicotyledons</taxon>
        <taxon>Gunneridae</taxon>
        <taxon>Pentapetalae</taxon>
        <taxon>rosids</taxon>
        <taxon>malvids</taxon>
        <taxon>Malvales</taxon>
        <taxon>Malvaceae</taxon>
        <taxon>Malvoideae</taxon>
        <taxon>Hibiscus</taxon>
    </lineage>
</organism>
<keyword evidence="2" id="KW-0472">Membrane</keyword>
<comment type="caution">
    <text evidence="4">The sequence shown here is derived from an EMBL/GenBank/DDBJ whole genome shotgun (WGS) entry which is preliminary data.</text>
</comment>
<dbReference type="PANTHER" id="PTHR31988">
    <property type="entry name" value="ESTERASE, PUTATIVE (DUF303)-RELATED"/>
    <property type="match status" value="1"/>
</dbReference>
<proteinExistence type="predicted"/>
<dbReference type="GO" id="GO:0016787">
    <property type="term" value="F:hydrolase activity"/>
    <property type="evidence" value="ECO:0007669"/>
    <property type="project" value="UniProtKB-KW"/>
</dbReference>